<dbReference type="GO" id="GO:0015031">
    <property type="term" value="P:protein transport"/>
    <property type="evidence" value="ECO:0007669"/>
    <property type="project" value="UniProtKB-KW"/>
</dbReference>
<dbReference type="RefSeq" id="WP_095720246.1">
    <property type="nucleotide sequence ID" value="NZ_NTFS01000017.1"/>
</dbReference>
<dbReference type="Pfam" id="PF04548">
    <property type="entry name" value="AIG1"/>
    <property type="match status" value="1"/>
</dbReference>
<feature type="transmembrane region" description="Helical" evidence="14">
    <location>
        <begin position="325"/>
        <end position="342"/>
    </location>
</feature>
<evidence type="ECO:0000256" key="13">
    <source>
        <dbReference type="SAM" id="MobiDB-lite"/>
    </source>
</evidence>
<evidence type="ECO:0000256" key="5">
    <source>
        <dbReference type="ARBA" id="ARBA00022723"/>
    </source>
</evidence>
<dbReference type="EMBL" id="NTFS01000017">
    <property type="protein sequence ID" value="PAX60227.1"/>
    <property type="molecule type" value="Genomic_DNA"/>
</dbReference>
<evidence type="ECO:0000256" key="2">
    <source>
        <dbReference type="ARBA" id="ARBA00004167"/>
    </source>
</evidence>
<evidence type="ECO:0000256" key="10">
    <source>
        <dbReference type="ARBA" id="ARBA00022989"/>
    </source>
</evidence>
<feature type="region of interest" description="Disordered" evidence="13">
    <location>
        <begin position="257"/>
        <end position="279"/>
    </location>
</feature>
<keyword evidence="11" id="KW-0342">GTP-binding</keyword>
<keyword evidence="6" id="KW-0547">Nucleotide-binding</keyword>
<evidence type="ECO:0000256" key="8">
    <source>
        <dbReference type="ARBA" id="ARBA00022842"/>
    </source>
</evidence>
<evidence type="ECO:0000313" key="17">
    <source>
        <dbReference type="Proteomes" id="UP000218238"/>
    </source>
</evidence>
<keyword evidence="3" id="KW-0813">Transport</keyword>
<sequence>MTYSKSDEKKTRDFLERLTNRLQDQVGDEFTFLLVGRTGVGKSSTINSLMGKEVAPVGDYEPTTMEIEFYDNEINGVNFTVIDTPGLCDDFEEKGNDYDYLEKMRSEIDQVDCTWFVSRLDETRVTRDEKEGIKLISEAFGEEIWEKAIIVFTFAGNVAPEKYRTALKERTRLIRQEITKYAGTAIAENIPSVAVDNTQPTTPDKKKWLNKLYTQVYVSMSTQSSLPFLMSTVHRIKRPEPSTEIIYVPSPVYYPVTSSRNPSSPNSDPVPNPGYSQTQWKDEIEFTEEDRTAIDRKTRTLIETTAMGATVGAAVGSLAGPVGTAVGGAIGAAIGFFGGLFSR</sequence>
<keyword evidence="7" id="KW-0378">Hydrolase</keyword>
<dbReference type="GO" id="GO:0016787">
    <property type="term" value="F:hydrolase activity"/>
    <property type="evidence" value="ECO:0007669"/>
    <property type="project" value="UniProtKB-KW"/>
</dbReference>
<dbReference type="InterPro" id="IPR045058">
    <property type="entry name" value="GIMA/IAN/Toc"/>
</dbReference>
<evidence type="ECO:0000313" key="16">
    <source>
        <dbReference type="EMBL" id="PAX60227.1"/>
    </source>
</evidence>
<dbReference type="GO" id="GO:0046872">
    <property type="term" value="F:metal ion binding"/>
    <property type="evidence" value="ECO:0007669"/>
    <property type="project" value="UniProtKB-KW"/>
</dbReference>
<protein>
    <recommendedName>
        <fullName evidence="15">AIG1-type G domain-containing protein</fullName>
    </recommendedName>
</protein>
<dbReference type="GO" id="GO:0005525">
    <property type="term" value="F:GTP binding"/>
    <property type="evidence" value="ECO:0007669"/>
    <property type="project" value="UniProtKB-KW"/>
</dbReference>
<keyword evidence="4 14" id="KW-0812">Transmembrane</keyword>
<evidence type="ECO:0000256" key="7">
    <source>
        <dbReference type="ARBA" id="ARBA00022801"/>
    </source>
</evidence>
<keyword evidence="5" id="KW-0479">Metal-binding</keyword>
<reference evidence="16 17" key="1">
    <citation type="submission" date="2017-08" db="EMBL/GenBank/DDBJ databases">
        <title>Draft genome sequence of filamentous cyanobacterium Calothrix elsteri CCALA 953.</title>
        <authorList>
            <person name="Gagunashvili A.N."/>
            <person name="Elster J."/>
            <person name="Andresson O.S."/>
        </authorList>
    </citation>
    <scope>NUCLEOTIDE SEQUENCE [LARGE SCALE GENOMIC DNA]</scope>
    <source>
        <strain evidence="16 17">CCALA 953</strain>
    </source>
</reference>
<comment type="subcellular location">
    <subcellularLocation>
        <location evidence="2">Membrane</location>
        <topology evidence="2">Single-pass membrane protein</topology>
    </subcellularLocation>
</comment>
<dbReference type="Proteomes" id="UP000218238">
    <property type="component" value="Unassembled WGS sequence"/>
</dbReference>
<dbReference type="PANTHER" id="PTHR10903">
    <property type="entry name" value="GTPASE, IMAP FAMILY MEMBER-RELATED"/>
    <property type="match status" value="1"/>
</dbReference>
<gene>
    <name evidence="16" type="ORF">CK510_02805</name>
</gene>
<dbReference type="AlphaFoldDB" id="A0A2A2TP92"/>
<dbReference type="InterPro" id="IPR006703">
    <property type="entry name" value="G_AIG1"/>
</dbReference>
<evidence type="ECO:0000256" key="11">
    <source>
        <dbReference type="ARBA" id="ARBA00023134"/>
    </source>
</evidence>
<dbReference type="Gene3D" id="3.40.50.300">
    <property type="entry name" value="P-loop containing nucleotide triphosphate hydrolases"/>
    <property type="match status" value="1"/>
</dbReference>
<keyword evidence="9" id="KW-0653">Protein transport</keyword>
<keyword evidence="8" id="KW-0460">Magnesium</keyword>
<evidence type="ECO:0000256" key="14">
    <source>
        <dbReference type="SAM" id="Phobius"/>
    </source>
</evidence>
<keyword evidence="10 14" id="KW-1133">Transmembrane helix</keyword>
<feature type="domain" description="AIG1-type G" evidence="15">
    <location>
        <begin position="27"/>
        <end position="237"/>
    </location>
</feature>
<evidence type="ECO:0000256" key="6">
    <source>
        <dbReference type="ARBA" id="ARBA00022741"/>
    </source>
</evidence>
<evidence type="ECO:0000256" key="3">
    <source>
        <dbReference type="ARBA" id="ARBA00022448"/>
    </source>
</evidence>
<dbReference type="InterPro" id="IPR027417">
    <property type="entry name" value="P-loop_NTPase"/>
</dbReference>
<evidence type="ECO:0000256" key="9">
    <source>
        <dbReference type="ARBA" id="ARBA00022927"/>
    </source>
</evidence>
<dbReference type="GO" id="GO:0016020">
    <property type="term" value="C:membrane"/>
    <property type="evidence" value="ECO:0007669"/>
    <property type="project" value="UniProtKB-SubCell"/>
</dbReference>
<feature type="compositionally biased region" description="Low complexity" evidence="13">
    <location>
        <begin position="258"/>
        <end position="269"/>
    </location>
</feature>
<name>A0A2A2TP92_9CYAN</name>
<evidence type="ECO:0000256" key="4">
    <source>
        <dbReference type="ARBA" id="ARBA00022692"/>
    </source>
</evidence>
<evidence type="ECO:0000256" key="12">
    <source>
        <dbReference type="ARBA" id="ARBA00023136"/>
    </source>
</evidence>
<evidence type="ECO:0000259" key="15">
    <source>
        <dbReference type="PROSITE" id="PS51720"/>
    </source>
</evidence>
<dbReference type="SUPFAM" id="SSF52540">
    <property type="entry name" value="P-loop containing nucleoside triphosphate hydrolases"/>
    <property type="match status" value="1"/>
</dbReference>
<dbReference type="OrthoDB" id="9255830at2"/>
<dbReference type="PROSITE" id="PS51720">
    <property type="entry name" value="G_AIG1"/>
    <property type="match status" value="1"/>
</dbReference>
<keyword evidence="17" id="KW-1185">Reference proteome</keyword>
<comment type="caution">
    <text evidence="16">The sequence shown here is derived from an EMBL/GenBank/DDBJ whole genome shotgun (WGS) entry which is preliminary data.</text>
</comment>
<comment type="cofactor">
    <cofactor evidence="1">
        <name>Mg(2+)</name>
        <dbReference type="ChEBI" id="CHEBI:18420"/>
    </cofactor>
</comment>
<keyword evidence="12 14" id="KW-0472">Membrane</keyword>
<accession>A0A2A2TP92</accession>
<organism evidence="16 17">
    <name type="scientific">Brunnivagina elsteri CCALA 953</name>
    <dbReference type="NCBI Taxonomy" id="987040"/>
    <lineage>
        <taxon>Bacteria</taxon>
        <taxon>Bacillati</taxon>
        <taxon>Cyanobacteriota</taxon>
        <taxon>Cyanophyceae</taxon>
        <taxon>Nostocales</taxon>
        <taxon>Calotrichaceae</taxon>
        <taxon>Brunnivagina</taxon>
    </lineage>
</organism>
<evidence type="ECO:0000256" key="1">
    <source>
        <dbReference type="ARBA" id="ARBA00001946"/>
    </source>
</evidence>
<dbReference type="PANTHER" id="PTHR10903:SF135">
    <property type="entry name" value="TRANSLOCASE OF CHLOROPLAST 120, CHLOROPLASTIC-RELATED"/>
    <property type="match status" value="1"/>
</dbReference>
<proteinExistence type="predicted"/>